<dbReference type="InterPro" id="IPR005119">
    <property type="entry name" value="LysR_subst-bd"/>
</dbReference>
<dbReference type="InterPro" id="IPR000847">
    <property type="entry name" value="LysR_HTH_N"/>
</dbReference>
<proteinExistence type="inferred from homology"/>
<dbReference type="Proteomes" id="UP000237717">
    <property type="component" value="Chromosome II"/>
</dbReference>
<sequence>MERELGVVLFTRDVRCVNLTPAGRLALQHAEKIVNLTGEFRQIVSNREALRGTVRIGAADTIVYAWLPLLIRRVNEQYPGVSLDLTIDTSLKLSQRIQNGEVDVGFIMGPIMAADIYNSPLCTFESCWVGAVELPLPETGVTLEDIAHFPLLTFSTGSQPHQALRALLDSHGLSDSRIYNSNSLSIMTRLVATAVGVGALPRVLVDGIIKSGEARILDITPAVPPLTFHTVYQERGDNALARAIADMATEIVSETTTQWMTVAA</sequence>
<dbReference type="Gene3D" id="3.40.190.290">
    <property type="match status" value="1"/>
</dbReference>
<evidence type="ECO:0000256" key="2">
    <source>
        <dbReference type="ARBA" id="ARBA00023015"/>
    </source>
</evidence>
<reference evidence="6 7" key="1">
    <citation type="submission" date="2018-02" db="EMBL/GenBank/DDBJ databases">
        <title>Complete genome sequence of Agrobacterium tumefaciens 1D1609.</title>
        <authorList>
            <person name="Cho S.-T."/>
            <person name="Haryono M."/>
            <person name="Chang H.-H."/>
            <person name="Santos M.N."/>
            <person name="Lai E.-M."/>
            <person name="Kuo C.-H."/>
        </authorList>
    </citation>
    <scope>NUCLEOTIDE SEQUENCE [LARGE SCALE GENOMIC DNA]</scope>
    <source>
        <strain evidence="6 7">1D1609</strain>
    </source>
</reference>
<protein>
    <submittedName>
        <fullName evidence="6">LysR family transcriptional regulator</fullName>
    </submittedName>
</protein>
<keyword evidence="4" id="KW-0804">Transcription</keyword>
<evidence type="ECO:0000313" key="7">
    <source>
        <dbReference type="Proteomes" id="UP000237717"/>
    </source>
</evidence>
<keyword evidence="3" id="KW-0238">DNA-binding</keyword>
<dbReference type="GO" id="GO:0000976">
    <property type="term" value="F:transcription cis-regulatory region binding"/>
    <property type="evidence" value="ECO:0007669"/>
    <property type="project" value="TreeGrafter"/>
</dbReference>
<dbReference type="SUPFAM" id="SSF46785">
    <property type="entry name" value="Winged helix' DNA-binding domain"/>
    <property type="match status" value="1"/>
</dbReference>
<comment type="similarity">
    <text evidence="1">Belongs to the LysR transcriptional regulatory family.</text>
</comment>
<dbReference type="AlphaFoldDB" id="A0A2L2LJE2"/>
<dbReference type="PROSITE" id="PS50931">
    <property type="entry name" value="HTH_LYSR"/>
    <property type="match status" value="1"/>
</dbReference>
<evidence type="ECO:0000256" key="3">
    <source>
        <dbReference type="ARBA" id="ARBA00023125"/>
    </source>
</evidence>
<feature type="domain" description="HTH lysR-type" evidence="5">
    <location>
        <begin position="1"/>
        <end position="20"/>
    </location>
</feature>
<dbReference type="EMBL" id="CP026925">
    <property type="protein sequence ID" value="AVH44460.1"/>
    <property type="molecule type" value="Genomic_DNA"/>
</dbReference>
<dbReference type="PANTHER" id="PTHR30126">
    <property type="entry name" value="HTH-TYPE TRANSCRIPTIONAL REGULATOR"/>
    <property type="match status" value="1"/>
</dbReference>
<dbReference type="SUPFAM" id="SSF53850">
    <property type="entry name" value="Periplasmic binding protein-like II"/>
    <property type="match status" value="1"/>
</dbReference>
<evidence type="ECO:0000256" key="4">
    <source>
        <dbReference type="ARBA" id="ARBA00023163"/>
    </source>
</evidence>
<dbReference type="GO" id="GO:0003700">
    <property type="term" value="F:DNA-binding transcription factor activity"/>
    <property type="evidence" value="ECO:0007669"/>
    <property type="project" value="InterPro"/>
</dbReference>
<dbReference type="PANTHER" id="PTHR30126:SF77">
    <property type="entry name" value="TRANSCRIPTIONAL REGULATORY PROTEIN"/>
    <property type="match status" value="1"/>
</dbReference>
<evidence type="ECO:0000259" key="5">
    <source>
        <dbReference type="PROSITE" id="PS50931"/>
    </source>
</evidence>
<evidence type="ECO:0000256" key="1">
    <source>
        <dbReference type="ARBA" id="ARBA00009437"/>
    </source>
</evidence>
<dbReference type="CDD" id="cd05466">
    <property type="entry name" value="PBP2_LTTR_substrate"/>
    <property type="match status" value="1"/>
</dbReference>
<dbReference type="InterPro" id="IPR036388">
    <property type="entry name" value="WH-like_DNA-bd_sf"/>
</dbReference>
<dbReference type="Gene3D" id="1.10.10.10">
    <property type="entry name" value="Winged helix-like DNA-binding domain superfamily/Winged helix DNA-binding domain"/>
    <property type="match status" value="1"/>
</dbReference>
<dbReference type="InterPro" id="IPR036390">
    <property type="entry name" value="WH_DNA-bd_sf"/>
</dbReference>
<evidence type="ECO:0000313" key="6">
    <source>
        <dbReference type="EMBL" id="AVH44460.1"/>
    </source>
</evidence>
<organism evidence="6 7">
    <name type="scientific">Agrobacterium tumefaciens</name>
    <dbReference type="NCBI Taxonomy" id="358"/>
    <lineage>
        <taxon>Bacteria</taxon>
        <taxon>Pseudomonadati</taxon>
        <taxon>Pseudomonadota</taxon>
        <taxon>Alphaproteobacteria</taxon>
        <taxon>Hyphomicrobiales</taxon>
        <taxon>Rhizobiaceae</taxon>
        <taxon>Rhizobium/Agrobacterium group</taxon>
        <taxon>Agrobacterium</taxon>
        <taxon>Agrobacterium tumefaciens complex</taxon>
    </lineage>
</organism>
<dbReference type="Pfam" id="PF03466">
    <property type="entry name" value="LysR_substrate"/>
    <property type="match status" value="1"/>
</dbReference>
<name>A0A2L2LJE2_AGRTU</name>
<keyword evidence="2" id="KW-0805">Transcription regulation</keyword>
<gene>
    <name evidence="6" type="ORF">At1D1609_44180</name>
</gene>
<accession>A0A2L2LJE2</accession>